<evidence type="ECO:0000256" key="1">
    <source>
        <dbReference type="SAM" id="MobiDB-lite"/>
    </source>
</evidence>
<name>A0A1X0NY33_9TRYP</name>
<keyword evidence="3" id="KW-1185">Reference proteome</keyword>
<evidence type="ECO:0000313" key="2">
    <source>
        <dbReference type="EMBL" id="ORC89582.1"/>
    </source>
</evidence>
<protein>
    <recommendedName>
        <fullName evidence="4">PHD-type domain-containing protein</fullName>
    </recommendedName>
</protein>
<accession>A0A1X0NY33</accession>
<dbReference type="Proteomes" id="UP000192257">
    <property type="component" value="Unassembled WGS sequence"/>
</dbReference>
<gene>
    <name evidence="2" type="ORF">TM35_000111160</name>
</gene>
<reference evidence="2 3" key="1">
    <citation type="submission" date="2017-03" db="EMBL/GenBank/DDBJ databases">
        <title>An alternative strategy for trypanosome survival in the mammalian bloodstream revealed through genome and transcriptome analysis of the ubiquitous bovine parasite Trypanosoma (Megatrypanum) theileri.</title>
        <authorList>
            <person name="Kelly S."/>
            <person name="Ivens A."/>
            <person name="Mott A."/>
            <person name="O'Neill E."/>
            <person name="Emms D."/>
            <person name="Macleod O."/>
            <person name="Voorheis P."/>
            <person name="Matthews J."/>
            <person name="Matthews K."/>
            <person name="Carrington M."/>
        </authorList>
    </citation>
    <scope>NUCLEOTIDE SEQUENCE [LARGE SCALE GENOMIC DNA]</scope>
    <source>
        <strain evidence="2">Edinburgh</strain>
    </source>
</reference>
<dbReference type="SUPFAM" id="SSF57903">
    <property type="entry name" value="FYVE/PHD zinc finger"/>
    <property type="match status" value="1"/>
</dbReference>
<comment type="caution">
    <text evidence="2">The sequence shown here is derived from an EMBL/GenBank/DDBJ whole genome shotgun (WGS) entry which is preliminary data.</text>
</comment>
<proteinExistence type="predicted"/>
<feature type="region of interest" description="Disordered" evidence="1">
    <location>
        <begin position="33"/>
        <end position="67"/>
    </location>
</feature>
<dbReference type="GeneID" id="39984605"/>
<dbReference type="OrthoDB" id="270215at2759"/>
<dbReference type="InterPro" id="IPR013083">
    <property type="entry name" value="Znf_RING/FYVE/PHD"/>
</dbReference>
<evidence type="ECO:0000313" key="3">
    <source>
        <dbReference type="Proteomes" id="UP000192257"/>
    </source>
</evidence>
<dbReference type="RefSeq" id="XP_028883648.1">
    <property type="nucleotide sequence ID" value="XM_029024825.1"/>
</dbReference>
<dbReference type="AlphaFoldDB" id="A0A1X0NY33"/>
<evidence type="ECO:0008006" key="4">
    <source>
        <dbReference type="Google" id="ProtNLM"/>
    </source>
</evidence>
<dbReference type="Gene3D" id="3.30.40.10">
    <property type="entry name" value="Zinc/RING finger domain, C3HC4 (zinc finger)"/>
    <property type="match status" value="1"/>
</dbReference>
<dbReference type="VEuPathDB" id="TriTrypDB:TM35_000111160"/>
<dbReference type="InterPro" id="IPR011011">
    <property type="entry name" value="Znf_FYVE_PHD"/>
</dbReference>
<sequence>MDPAAGIFSPFHIEGGGKNGLLENAVEALGTAGRDADAVNQRDATKKNSNNNRVKENDSSRRGTPCSSCGSVYTTAIVPAGGMYLCNECAAEHEANPKTFSFPPNTLKCCPASVTEGSDGVVRCHACHGWYHFACLEIHDKTLKDYLALSTTKWYCPEPTCCENILQEKLKKKR</sequence>
<dbReference type="EMBL" id="NBCO01000011">
    <property type="protein sequence ID" value="ORC89582.1"/>
    <property type="molecule type" value="Genomic_DNA"/>
</dbReference>
<organism evidence="2 3">
    <name type="scientific">Trypanosoma theileri</name>
    <dbReference type="NCBI Taxonomy" id="67003"/>
    <lineage>
        <taxon>Eukaryota</taxon>
        <taxon>Discoba</taxon>
        <taxon>Euglenozoa</taxon>
        <taxon>Kinetoplastea</taxon>
        <taxon>Metakinetoplastina</taxon>
        <taxon>Trypanosomatida</taxon>
        <taxon>Trypanosomatidae</taxon>
        <taxon>Trypanosoma</taxon>
    </lineage>
</organism>